<name>A0A235FD60_9BACL</name>
<dbReference type="Proteomes" id="UP000215059">
    <property type="component" value="Unassembled WGS sequence"/>
</dbReference>
<sequence length="62" mass="7470">MAMYLVDHDRHVVHRTAFIKTECEHREILKAQEEHLNNLQSVEELLERSEYHLCEHCAEKNI</sequence>
<organism evidence="1 2">
    <name type="scientific">Fictibacillus aquaticus</name>
    <dbReference type="NCBI Taxonomy" id="2021314"/>
    <lineage>
        <taxon>Bacteria</taxon>
        <taxon>Bacillati</taxon>
        <taxon>Bacillota</taxon>
        <taxon>Bacilli</taxon>
        <taxon>Bacillales</taxon>
        <taxon>Fictibacillaceae</taxon>
        <taxon>Fictibacillus</taxon>
    </lineage>
</organism>
<keyword evidence="2" id="KW-1185">Reference proteome</keyword>
<protein>
    <submittedName>
        <fullName evidence="1">Uncharacterized protein</fullName>
    </submittedName>
</protein>
<dbReference type="OrthoDB" id="2934403at2"/>
<evidence type="ECO:0000313" key="1">
    <source>
        <dbReference type="EMBL" id="OYD59266.1"/>
    </source>
</evidence>
<comment type="caution">
    <text evidence="1">The sequence shown here is derived from an EMBL/GenBank/DDBJ whole genome shotgun (WGS) entry which is preliminary data.</text>
</comment>
<dbReference type="AlphaFoldDB" id="A0A235FD60"/>
<dbReference type="RefSeq" id="WP_094251227.1">
    <property type="nucleotide sequence ID" value="NZ_JBHLXL010000001.1"/>
</dbReference>
<gene>
    <name evidence="1" type="ORF">CGZ90_05045</name>
</gene>
<accession>A0A235FD60</accession>
<dbReference type="EMBL" id="NOII01000001">
    <property type="protein sequence ID" value="OYD59266.1"/>
    <property type="molecule type" value="Genomic_DNA"/>
</dbReference>
<reference evidence="1 2" key="1">
    <citation type="submission" date="2017-07" db="EMBL/GenBank/DDBJ databases">
        <title>Fictibacillus sp. nov. GDSW-R2A3 Genome sequencing and assembly.</title>
        <authorList>
            <person name="Mayilraj S."/>
        </authorList>
    </citation>
    <scope>NUCLEOTIDE SEQUENCE [LARGE SCALE GENOMIC DNA]</scope>
    <source>
        <strain evidence="1 2">GDSW-R2A3</strain>
    </source>
</reference>
<evidence type="ECO:0000313" key="2">
    <source>
        <dbReference type="Proteomes" id="UP000215059"/>
    </source>
</evidence>
<proteinExistence type="predicted"/>